<dbReference type="Proteomes" id="UP000222764">
    <property type="component" value="Segment"/>
</dbReference>
<accession>A0A1B0VRK0</accession>
<keyword evidence="2" id="KW-1185">Reference proteome</keyword>
<evidence type="ECO:0000313" key="1">
    <source>
        <dbReference type="EMBL" id="AMW64539.1"/>
    </source>
</evidence>
<sequence>MDDSRIAAYTLAVPKTDPIGPIIWRFADHREPAELQAYQIFWVFHLQITPLKRET</sequence>
<organism evidence="1 2">
    <name type="scientific">Pseudomonas phage phiAH14a</name>
    <dbReference type="NCBI Taxonomy" id="1805958"/>
    <lineage>
        <taxon>Viruses</taxon>
        <taxon>Duplodnaviria</taxon>
        <taxon>Heunggongvirae</taxon>
        <taxon>Uroviricota</taxon>
        <taxon>Caudoviricetes</taxon>
        <taxon>Miecznikowavirus</taxon>
        <taxon>Miecznikowavirus AH14a</taxon>
    </lineage>
</organism>
<dbReference type="EMBL" id="KU708004">
    <property type="protein sequence ID" value="AMW64539.1"/>
    <property type="molecule type" value="Genomic_DNA"/>
</dbReference>
<name>A0A1B0VRK0_9CAUD</name>
<protein>
    <submittedName>
        <fullName evidence="1">Uncharacterized protein</fullName>
    </submittedName>
</protein>
<reference evidence="1 2" key="1">
    <citation type="journal article" date="2016" name="PLoS ONE">
        <title>Two Inducible Prophages of an Antarctic Pseudomonas sp. ANT_H14 Use the Same Capsid for Packaging Their Genomes - Characterization of a Novel Phage Helper-Satellite System.</title>
        <authorList>
            <person name="Dziewit L."/>
            <person name="Radlinska M."/>
        </authorList>
    </citation>
    <scope>NUCLEOTIDE SEQUENCE [LARGE SCALE GENOMIC DNA]</scope>
</reference>
<proteinExistence type="predicted"/>
<gene>
    <name evidence="1" type="ORF">AH14a_p79</name>
</gene>
<evidence type="ECO:0000313" key="2">
    <source>
        <dbReference type="Proteomes" id="UP000222764"/>
    </source>
</evidence>